<dbReference type="Pfam" id="PF01553">
    <property type="entry name" value="Acyltransferase"/>
    <property type="match status" value="1"/>
</dbReference>
<name>A0A0G3GUJ0_9CORY</name>
<evidence type="ECO:0000259" key="3">
    <source>
        <dbReference type="SMART" id="SM00563"/>
    </source>
</evidence>
<dbReference type="OrthoDB" id="3210041at2"/>
<dbReference type="EMBL" id="CP011541">
    <property type="protein sequence ID" value="AKK04170.1"/>
    <property type="molecule type" value="Genomic_DNA"/>
</dbReference>
<evidence type="ECO:0000256" key="1">
    <source>
        <dbReference type="ARBA" id="ARBA00022679"/>
    </source>
</evidence>
<gene>
    <name evidence="4" type="ORF">CEPID_11710</name>
</gene>
<protein>
    <submittedName>
        <fullName evidence="4">1-acyl-sn-glycerol-3-phosphate acyltransferase</fullName>
    </submittedName>
</protein>
<dbReference type="CDD" id="cd07989">
    <property type="entry name" value="LPLAT_AGPAT-like"/>
    <property type="match status" value="1"/>
</dbReference>
<reference evidence="4 5" key="1">
    <citation type="submission" date="2015-05" db="EMBL/GenBank/DDBJ databases">
        <title>Complete genome sequence of Corynebacterium epidermidicanis DSM 45586, isolated from the skin of a dog suffering from pruritus.</title>
        <authorList>
            <person name="Ruckert C."/>
            <person name="Albersmeier A."/>
            <person name="Winkler A."/>
            <person name="Tauch A."/>
        </authorList>
    </citation>
    <scope>NUCLEOTIDE SEQUENCE [LARGE SCALE GENOMIC DNA]</scope>
    <source>
        <strain evidence="4 5">DSM 45586</strain>
    </source>
</reference>
<sequence>MASANYQRKGNVHVPADFTGLQPQTAEAREGFYGRIVGLAQLIMRFQGLRIYIDGAEKIPASGGALLAFNHTGYFDFILGGIPAHVSSRRLVRYMSKKEIFDTPVVGAMMRKMGHLPVDREKGSSALDIAVAELQKGSLVGIFPEATISRSFEIKEIKSGAVRIANAANVPLIPVTIWGSQRLWTKDLPKNLGRSHTPILIKVGDEITVTGDTDADNATLHTTMSAQLDEVRTAYEELFGPFASGEPWLPESLGGSAPTPERAELLTREERELRAAKKARTRAKRIRKIDIRADRKAMDVLMSRGWIARLKARMEAFGQERRER</sequence>
<dbReference type="PANTHER" id="PTHR10434:SF55">
    <property type="entry name" value="POSSIBLE ACYLTRANSFERASE"/>
    <property type="match status" value="1"/>
</dbReference>
<dbReference type="GO" id="GO:0005886">
    <property type="term" value="C:plasma membrane"/>
    <property type="evidence" value="ECO:0007669"/>
    <property type="project" value="TreeGrafter"/>
</dbReference>
<evidence type="ECO:0000313" key="5">
    <source>
        <dbReference type="Proteomes" id="UP000035368"/>
    </source>
</evidence>
<dbReference type="SUPFAM" id="SSF69593">
    <property type="entry name" value="Glycerol-3-phosphate (1)-acyltransferase"/>
    <property type="match status" value="1"/>
</dbReference>
<evidence type="ECO:0000256" key="2">
    <source>
        <dbReference type="ARBA" id="ARBA00023315"/>
    </source>
</evidence>
<dbReference type="GO" id="GO:0003841">
    <property type="term" value="F:1-acylglycerol-3-phosphate O-acyltransferase activity"/>
    <property type="evidence" value="ECO:0007669"/>
    <property type="project" value="TreeGrafter"/>
</dbReference>
<evidence type="ECO:0000313" key="4">
    <source>
        <dbReference type="EMBL" id="AKK04170.1"/>
    </source>
</evidence>
<dbReference type="PATRIC" id="fig|1050174.4.peg.2364"/>
<dbReference type="Proteomes" id="UP000035368">
    <property type="component" value="Chromosome"/>
</dbReference>
<keyword evidence="5" id="KW-1185">Reference proteome</keyword>
<accession>A0A0G3GUJ0</accession>
<organism evidence="4 5">
    <name type="scientific">Corynebacterium epidermidicanis</name>
    <dbReference type="NCBI Taxonomy" id="1050174"/>
    <lineage>
        <taxon>Bacteria</taxon>
        <taxon>Bacillati</taxon>
        <taxon>Actinomycetota</taxon>
        <taxon>Actinomycetes</taxon>
        <taxon>Mycobacteriales</taxon>
        <taxon>Corynebacteriaceae</taxon>
        <taxon>Corynebacterium</taxon>
    </lineage>
</organism>
<dbReference type="STRING" id="1050174.CEPID_11710"/>
<dbReference type="RefSeq" id="WP_052843561.1">
    <property type="nucleotide sequence ID" value="NZ_CP011541.1"/>
</dbReference>
<dbReference type="KEGG" id="cei:CEPID_11710"/>
<dbReference type="SMART" id="SM00563">
    <property type="entry name" value="PlsC"/>
    <property type="match status" value="1"/>
</dbReference>
<dbReference type="GO" id="GO:0006654">
    <property type="term" value="P:phosphatidic acid biosynthetic process"/>
    <property type="evidence" value="ECO:0007669"/>
    <property type="project" value="TreeGrafter"/>
</dbReference>
<dbReference type="InterPro" id="IPR002123">
    <property type="entry name" value="Plipid/glycerol_acylTrfase"/>
</dbReference>
<dbReference type="AlphaFoldDB" id="A0A0G3GUJ0"/>
<keyword evidence="1 4" id="KW-0808">Transferase</keyword>
<proteinExistence type="predicted"/>
<feature type="domain" description="Phospholipid/glycerol acyltransferase" evidence="3">
    <location>
        <begin position="65"/>
        <end position="180"/>
    </location>
</feature>
<keyword evidence="2 4" id="KW-0012">Acyltransferase</keyword>
<dbReference type="PANTHER" id="PTHR10434">
    <property type="entry name" value="1-ACYL-SN-GLYCEROL-3-PHOSPHATE ACYLTRANSFERASE"/>
    <property type="match status" value="1"/>
</dbReference>